<protein>
    <recommendedName>
        <fullName evidence="6">Kelch repeat-containing protein</fullName>
    </recommendedName>
</protein>
<dbReference type="PANTHER" id="PTHR45632:SF3">
    <property type="entry name" value="KELCH-LIKE PROTEIN 32"/>
    <property type="match status" value="1"/>
</dbReference>
<keyword evidence="2" id="KW-0677">Repeat</keyword>
<dbReference type="STRING" id="105231.A0A1Y1IXJ4"/>
<dbReference type="Pfam" id="PF01344">
    <property type="entry name" value="Kelch_1"/>
    <property type="match status" value="1"/>
</dbReference>
<dbReference type="InterPro" id="IPR006652">
    <property type="entry name" value="Kelch_1"/>
</dbReference>
<gene>
    <name evidence="4" type="ORF">KFL_017400010</name>
</gene>
<keyword evidence="3" id="KW-1133">Transmembrane helix</keyword>
<dbReference type="InterPro" id="IPR015915">
    <property type="entry name" value="Kelch-typ_b-propeller"/>
</dbReference>
<organism evidence="4 5">
    <name type="scientific">Klebsormidium nitens</name>
    <name type="common">Green alga</name>
    <name type="synonym">Ulothrix nitens</name>
    <dbReference type="NCBI Taxonomy" id="105231"/>
    <lineage>
        <taxon>Eukaryota</taxon>
        <taxon>Viridiplantae</taxon>
        <taxon>Streptophyta</taxon>
        <taxon>Klebsormidiophyceae</taxon>
        <taxon>Klebsormidiales</taxon>
        <taxon>Klebsormidiaceae</taxon>
        <taxon>Klebsormidium</taxon>
    </lineage>
</organism>
<keyword evidence="3" id="KW-0472">Membrane</keyword>
<dbReference type="AlphaFoldDB" id="A0A1Y1IXJ4"/>
<keyword evidence="3" id="KW-0812">Transmembrane</keyword>
<evidence type="ECO:0000256" key="2">
    <source>
        <dbReference type="ARBA" id="ARBA00022737"/>
    </source>
</evidence>
<keyword evidence="5" id="KW-1185">Reference proteome</keyword>
<evidence type="ECO:0000256" key="1">
    <source>
        <dbReference type="ARBA" id="ARBA00022441"/>
    </source>
</evidence>
<evidence type="ECO:0000256" key="3">
    <source>
        <dbReference type="SAM" id="Phobius"/>
    </source>
</evidence>
<dbReference type="EMBL" id="DF238689">
    <property type="protein sequence ID" value="GAQ93636.1"/>
    <property type="molecule type" value="Genomic_DNA"/>
</dbReference>
<evidence type="ECO:0000313" key="4">
    <source>
        <dbReference type="EMBL" id="GAQ93636.1"/>
    </source>
</evidence>
<proteinExistence type="predicted"/>
<accession>A0A1Y1IXJ4</accession>
<dbReference type="PANTHER" id="PTHR45632">
    <property type="entry name" value="LD33804P"/>
    <property type="match status" value="1"/>
</dbReference>
<sequence length="237" mass="25020">MDVEQQAKLVGSSSELQKLKRAVTLAYALIGVLFLSVLGLLIALAVVGSNQGHDIEHLQSDYNVAPNVTFSSVVRPQTEGSTPLNYGGSLYRGSGFWAGRNPLPAPLTDFTAVGSGDFVYLTGGANSSGIALNQVLRYDSLLHTYTPVAPLLAPRYRHGADVLNGKIYVVGGWASNADSTPLNTMEIYDITSDTWTAGPSTLFYHGDTCAVAANNKVLNQGAIQEGLLGFGAFAHDG</sequence>
<dbReference type="Proteomes" id="UP000054558">
    <property type="component" value="Unassembled WGS sequence"/>
</dbReference>
<dbReference type="SUPFAM" id="SSF117281">
    <property type="entry name" value="Kelch motif"/>
    <property type="match status" value="1"/>
</dbReference>
<evidence type="ECO:0008006" key="6">
    <source>
        <dbReference type="Google" id="ProtNLM"/>
    </source>
</evidence>
<name>A0A1Y1IXJ4_KLENI</name>
<reference evidence="4 5" key="1">
    <citation type="journal article" date="2014" name="Nat. Commun.">
        <title>Klebsormidium flaccidum genome reveals primary factors for plant terrestrial adaptation.</title>
        <authorList>
            <person name="Hori K."/>
            <person name="Maruyama F."/>
            <person name="Fujisawa T."/>
            <person name="Togashi T."/>
            <person name="Yamamoto N."/>
            <person name="Seo M."/>
            <person name="Sato S."/>
            <person name="Yamada T."/>
            <person name="Mori H."/>
            <person name="Tajima N."/>
            <person name="Moriyama T."/>
            <person name="Ikeuchi M."/>
            <person name="Watanabe M."/>
            <person name="Wada H."/>
            <person name="Kobayashi K."/>
            <person name="Saito M."/>
            <person name="Masuda T."/>
            <person name="Sasaki-Sekimoto Y."/>
            <person name="Mashiguchi K."/>
            <person name="Awai K."/>
            <person name="Shimojima M."/>
            <person name="Masuda S."/>
            <person name="Iwai M."/>
            <person name="Nobusawa T."/>
            <person name="Narise T."/>
            <person name="Kondo S."/>
            <person name="Saito H."/>
            <person name="Sato R."/>
            <person name="Murakawa M."/>
            <person name="Ihara Y."/>
            <person name="Oshima-Yamada Y."/>
            <person name="Ohtaka K."/>
            <person name="Satoh M."/>
            <person name="Sonobe K."/>
            <person name="Ishii M."/>
            <person name="Ohtani R."/>
            <person name="Kanamori-Sato M."/>
            <person name="Honoki R."/>
            <person name="Miyazaki D."/>
            <person name="Mochizuki H."/>
            <person name="Umetsu J."/>
            <person name="Higashi K."/>
            <person name="Shibata D."/>
            <person name="Kamiya Y."/>
            <person name="Sato N."/>
            <person name="Nakamura Y."/>
            <person name="Tabata S."/>
            <person name="Ida S."/>
            <person name="Kurokawa K."/>
            <person name="Ohta H."/>
        </authorList>
    </citation>
    <scope>NUCLEOTIDE SEQUENCE [LARGE SCALE GENOMIC DNA]</scope>
    <source>
        <strain evidence="4 5">NIES-2285</strain>
    </source>
</reference>
<keyword evidence="1" id="KW-0880">Kelch repeat</keyword>
<dbReference type="OrthoDB" id="523959at2759"/>
<dbReference type="Gene3D" id="2.120.10.80">
    <property type="entry name" value="Kelch-type beta propeller"/>
    <property type="match status" value="1"/>
</dbReference>
<feature type="transmembrane region" description="Helical" evidence="3">
    <location>
        <begin position="25"/>
        <end position="47"/>
    </location>
</feature>
<evidence type="ECO:0000313" key="5">
    <source>
        <dbReference type="Proteomes" id="UP000054558"/>
    </source>
</evidence>
<dbReference type="SMART" id="SM00612">
    <property type="entry name" value="Kelch"/>
    <property type="match status" value="2"/>
</dbReference>